<feature type="region of interest" description="Disordered" evidence="4">
    <location>
        <begin position="1198"/>
        <end position="1218"/>
    </location>
</feature>
<protein>
    <recommendedName>
        <fullName evidence="3">Protein RIC1 homolog</fullName>
    </recommendedName>
</protein>
<dbReference type="GO" id="GO:0042147">
    <property type="term" value="P:retrograde transport, endosome to Golgi"/>
    <property type="evidence" value="ECO:0007669"/>
    <property type="project" value="TreeGrafter"/>
</dbReference>
<dbReference type="Proteomes" id="UP001154078">
    <property type="component" value="Chromosome 2"/>
</dbReference>
<feature type="region of interest" description="Disordered" evidence="4">
    <location>
        <begin position="1419"/>
        <end position="1488"/>
    </location>
</feature>
<evidence type="ECO:0000256" key="4">
    <source>
        <dbReference type="SAM" id="MobiDB-lite"/>
    </source>
</evidence>
<dbReference type="GO" id="GO:0000139">
    <property type="term" value="C:Golgi membrane"/>
    <property type="evidence" value="ECO:0007669"/>
    <property type="project" value="TreeGrafter"/>
</dbReference>
<dbReference type="Pfam" id="PF25440">
    <property type="entry name" value="Beta-prop_RIC1_2nd"/>
    <property type="match status" value="1"/>
</dbReference>
<comment type="subcellular location">
    <subcellularLocation>
        <location evidence="1">Membrane</location>
    </subcellularLocation>
</comment>
<evidence type="ECO:0000259" key="5">
    <source>
        <dbReference type="Pfam" id="PF07064"/>
    </source>
</evidence>
<feature type="region of interest" description="Disordered" evidence="4">
    <location>
        <begin position="1006"/>
        <end position="1054"/>
    </location>
</feature>
<dbReference type="PANTHER" id="PTHR22746">
    <property type="entry name" value="RAB6A-GEF COMPLEX PARTNER PROTEIN 1"/>
    <property type="match status" value="1"/>
</dbReference>
<dbReference type="InterPro" id="IPR036322">
    <property type="entry name" value="WD40_repeat_dom_sf"/>
</dbReference>
<sequence length="1488" mass="166246">MYFPVGWPKVIKLPELGQCTIKQITCNRDRILFSILTDDTLAIWFCKPCVPIVFHRRSSKSLEKFGTNILAEWKPDSSMIVIATSEGHLLFYKVGVKTNQKGLYLQTDSPHANLRRDSAELFIKETIPPLVLTVVAEVHVWDGRITGIVCITMTELMLSTTEGHVLRFRWDGSQNRDYTLDLRRIPFCINQQVSKAIPIVEENTFIIDIEYSPLVGGFSIVLNDGRAAFLTATTLKFDPNQVQGIWAQGIEDASCTTINHKYRLITFGRTNSECVVYCVDESTGGLEVSHNCVLGSKDYPGCPGAVGQVRWTPDGCALVAAWEKGGLAMWSTFGALLMCSLGWDYGLNVDIQRCNPLQILSMDFATEGYQLWMVRKDLNKEPLDNDNTNTEENNIPSNTLKTSLIQLDFVKSALTINPCQSHQSHLYLQGEDKLFVNSADTLVKMFSERSNKDELFGDMPTSMTTLAEGRQWLVIPVPSTYSATNWPIRYSAIDSDGQNMAIAGRTGLAHYSMQTRRWKLFGNETQEKDFIVAGGLLWWRDYVITGCYSIIDNADELRFYPRDAKLDNKFARIARVSAPILLINVLQDQLITFCSDAQVSIWNLQQNDAVGDVDVNKVQTIDISALAVHPACIASITLTSLRTETGRGQQKNPESMVLNVSGRLLMVQREIRNGEKYASLMPTVLASCVENVWVPGKRRVEKAHLTEALWLFCGAHGMRVWLPLYPRDGDKSHTFMSKRIMLPFHLRIYPLAILFEDAIILGAENDTILYTSDSNSPFSLPFCVLQRTSQVYLHQILRQLIRRNLGYHAWEIARSCMSLPYFPHSLELLLHEVLEEEATSKEPIPDAQLPSVIEFIMEFPVYLQTVVQCARKTEIALWPCLFSAAGKPKDLFQECMAKRQLDTAASYLIILQNLETSSVSRQYATLLLNTALDRSKWELAKDLVRFLRAIDPNDVESPRNSFILPQKLGLTPQTPPVSPNAEDISLILGNVQGTRVRSYSTTISPKMVERGPNAGNVGNMNNLAESPMPNRKKSVPNSVGNSNAKSENSRSSPGNTAEEFFIDVILQKHARRLLSARRLSDLGYFAAHLDFHLVAWLGKERDRAARIDDFVKALKQLHEEIPWPYPEPSQATTKNLAAPTAHLESPTDTPLEDHLRALKIDVFNSPTTSSQVGDSGYMSFQGVPCTGLVTPINTLEQSSQMADTDAEQSVASQTDAKSVKTERDSVNFDKKVNLFGQNMIYERSMSLGLQNTPINSTAVDESMMSTVSSVWGDDTRDVLSTPSTDNWEVPSSQLLEQLSIAGNKGSHRSEVQLRYLLQLFMEASCLEWSLLISVLLRDAMAVVRTVNAAKSYDQNIESVSRLRQGLLILNFWTNTECLGYKAFMMAIQNQISVLTKILETKIQHQQIIEYQQAVLSKISSPPAPSRSRKSSSNQDVSSQGGSSKDRAVAAINAEREENAAVASPKNDINVTEDAGEEIIPESTGCILS</sequence>
<reference evidence="6" key="1">
    <citation type="submission" date="2021-12" db="EMBL/GenBank/DDBJ databases">
        <authorList>
            <person name="King R."/>
        </authorList>
    </citation>
    <scope>NUCLEOTIDE SEQUENCE</scope>
</reference>
<accession>A0A9P0AYV0</accession>
<dbReference type="SUPFAM" id="SSF69322">
    <property type="entry name" value="Tricorn protease domain 2"/>
    <property type="match status" value="1"/>
</dbReference>
<proteinExistence type="predicted"/>
<dbReference type="InterPro" id="IPR040096">
    <property type="entry name" value="Ric1"/>
</dbReference>
<evidence type="ECO:0000313" key="7">
    <source>
        <dbReference type="Proteomes" id="UP001154078"/>
    </source>
</evidence>
<evidence type="ECO:0000256" key="1">
    <source>
        <dbReference type="ARBA" id="ARBA00004370"/>
    </source>
</evidence>
<gene>
    <name evidence="6" type="ORF">MELIAE_LOCUS4275</name>
</gene>
<dbReference type="GO" id="GO:0005829">
    <property type="term" value="C:cytosol"/>
    <property type="evidence" value="ECO:0007669"/>
    <property type="project" value="TreeGrafter"/>
</dbReference>
<feature type="compositionally biased region" description="Polar residues" evidence="4">
    <location>
        <begin position="1198"/>
        <end position="1216"/>
    </location>
</feature>
<evidence type="ECO:0000256" key="3">
    <source>
        <dbReference type="ARBA" id="ARBA00029879"/>
    </source>
</evidence>
<dbReference type="OrthoDB" id="67540at2759"/>
<feature type="compositionally biased region" description="Basic and acidic residues" evidence="4">
    <location>
        <begin position="1443"/>
        <end position="1458"/>
    </location>
</feature>
<dbReference type="GO" id="GO:0034066">
    <property type="term" value="C:Ric1-Rgp1 guanyl-nucleotide exchange factor complex"/>
    <property type="evidence" value="ECO:0007669"/>
    <property type="project" value="InterPro"/>
</dbReference>
<dbReference type="InterPro" id="IPR009771">
    <property type="entry name" value="RIC1_C"/>
</dbReference>
<dbReference type="Pfam" id="PF07064">
    <property type="entry name" value="RIC1"/>
    <property type="match status" value="1"/>
</dbReference>
<organism evidence="6 7">
    <name type="scientific">Brassicogethes aeneus</name>
    <name type="common">Rape pollen beetle</name>
    <name type="synonym">Meligethes aeneus</name>
    <dbReference type="NCBI Taxonomy" id="1431903"/>
    <lineage>
        <taxon>Eukaryota</taxon>
        <taxon>Metazoa</taxon>
        <taxon>Ecdysozoa</taxon>
        <taxon>Arthropoda</taxon>
        <taxon>Hexapoda</taxon>
        <taxon>Insecta</taxon>
        <taxon>Pterygota</taxon>
        <taxon>Neoptera</taxon>
        <taxon>Endopterygota</taxon>
        <taxon>Coleoptera</taxon>
        <taxon>Polyphaga</taxon>
        <taxon>Cucujiformia</taxon>
        <taxon>Nitidulidae</taxon>
        <taxon>Meligethinae</taxon>
        <taxon>Brassicogethes</taxon>
    </lineage>
</organism>
<feature type="domain" description="RIC1 C-terminal alpha solenoid region" evidence="5">
    <location>
        <begin position="794"/>
        <end position="956"/>
    </location>
</feature>
<feature type="compositionally biased region" description="Polar residues" evidence="4">
    <location>
        <begin position="1035"/>
        <end position="1054"/>
    </location>
</feature>
<keyword evidence="2" id="KW-0472">Membrane</keyword>
<evidence type="ECO:0000256" key="2">
    <source>
        <dbReference type="ARBA" id="ARBA00023136"/>
    </source>
</evidence>
<dbReference type="GO" id="GO:0006886">
    <property type="term" value="P:intracellular protein transport"/>
    <property type="evidence" value="ECO:0007669"/>
    <property type="project" value="InterPro"/>
</dbReference>
<dbReference type="EMBL" id="OV121133">
    <property type="protein sequence ID" value="CAH0551725.1"/>
    <property type="molecule type" value="Genomic_DNA"/>
</dbReference>
<keyword evidence="7" id="KW-1185">Reference proteome</keyword>
<feature type="compositionally biased region" description="Low complexity" evidence="4">
    <location>
        <begin position="1430"/>
        <end position="1442"/>
    </location>
</feature>
<evidence type="ECO:0000313" key="6">
    <source>
        <dbReference type="EMBL" id="CAH0551725.1"/>
    </source>
</evidence>
<dbReference type="SUPFAM" id="SSF50978">
    <property type="entry name" value="WD40 repeat-like"/>
    <property type="match status" value="1"/>
</dbReference>
<name>A0A9P0AYV0_BRAAE</name>
<dbReference type="PANTHER" id="PTHR22746:SF10">
    <property type="entry name" value="GUANINE NUCLEOTIDE EXCHANGE FACTOR SUBUNIT RIC1"/>
    <property type="match status" value="1"/>
</dbReference>